<sequence>MNDSKRTLASYNKTAKEYVANFGQYKWDKSLHNLFIQNIAKGVSILDVGCGGGQDSEFFRRKGFLQLGIDPSHQMIKIAQKRFPKCQFKVQNIFSVKKSNFGGIWCHRVFHHISLKEQSRFLQRIYSLLKDRGVLFISVRHNRNDEESMIDMHETGDLILQKNITKKTFSELIKKIGFKIISKGEISGKWNYYILEK</sequence>
<dbReference type="SUPFAM" id="SSF53335">
    <property type="entry name" value="S-adenosyl-L-methionine-dependent methyltransferases"/>
    <property type="match status" value="1"/>
</dbReference>
<proteinExistence type="predicted"/>
<accession>A0A2H0V661</accession>
<reference evidence="2" key="1">
    <citation type="submission" date="2017-09" db="EMBL/GenBank/DDBJ databases">
        <title>Depth-based differentiation of microbial function through sediment-hosted aquifers and enrichment of novel symbionts in the deep terrestrial subsurface.</title>
        <authorList>
            <person name="Probst A.J."/>
            <person name="Ladd B."/>
            <person name="Jarett J.K."/>
            <person name="Geller-Mcgrath D.E."/>
            <person name="Sieber C.M.K."/>
            <person name="Emerson J.B."/>
            <person name="Anantharaman K."/>
            <person name="Thomas B.C."/>
            <person name="Malmstrom R."/>
            <person name="Stieglmeier M."/>
            <person name="Klingl A."/>
            <person name="Woyke T."/>
            <person name="Ryan C.M."/>
            <person name="Banfield J.F."/>
        </authorList>
    </citation>
    <scope>NUCLEOTIDE SEQUENCE [LARGE SCALE GENOMIC DNA]</scope>
</reference>
<gene>
    <name evidence="1" type="ORF">COT97_00725</name>
</gene>
<dbReference type="AlphaFoldDB" id="A0A2H0V661"/>
<evidence type="ECO:0008006" key="3">
    <source>
        <dbReference type="Google" id="ProtNLM"/>
    </source>
</evidence>
<dbReference type="PANTHER" id="PTHR43861">
    <property type="entry name" value="TRANS-ACONITATE 2-METHYLTRANSFERASE-RELATED"/>
    <property type="match status" value="1"/>
</dbReference>
<dbReference type="InterPro" id="IPR029063">
    <property type="entry name" value="SAM-dependent_MTases_sf"/>
</dbReference>
<evidence type="ECO:0000313" key="2">
    <source>
        <dbReference type="Proteomes" id="UP000229901"/>
    </source>
</evidence>
<dbReference type="Pfam" id="PF13489">
    <property type="entry name" value="Methyltransf_23"/>
    <property type="match status" value="1"/>
</dbReference>
<evidence type="ECO:0000313" key="1">
    <source>
        <dbReference type="EMBL" id="PIR94551.1"/>
    </source>
</evidence>
<name>A0A2H0V661_9BACT</name>
<dbReference type="Gene3D" id="3.40.50.150">
    <property type="entry name" value="Vaccinia Virus protein VP39"/>
    <property type="match status" value="1"/>
</dbReference>
<comment type="caution">
    <text evidence="1">The sequence shown here is derived from an EMBL/GenBank/DDBJ whole genome shotgun (WGS) entry which is preliminary data.</text>
</comment>
<dbReference type="CDD" id="cd02440">
    <property type="entry name" value="AdoMet_MTases"/>
    <property type="match status" value="1"/>
</dbReference>
<protein>
    <recommendedName>
        <fullName evidence="3">Methyltransferase domain-containing protein</fullName>
    </recommendedName>
</protein>
<dbReference type="EMBL" id="PFAP01000003">
    <property type="protein sequence ID" value="PIR94551.1"/>
    <property type="molecule type" value="Genomic_DNA"/>
</dbReference>
<organism evidence="1 2">
    <name type="scientific">Candidatus Falkowbacteria bacterium CG10_big_fil_rev_8_21_14_0_10_39_11</name>
    <dbReference type="NCBI Taxonomy" id="1974565"/>
    <lineage>
        <taxon>Bacteria</taxon>
        <taxon>Candidatus Falkowiibacteriota</taxon>
    </lineage>
</organism>
<dbReference type="Proteomes" id="UP000229901">
    <property type="component" value="Unassembled WGS sequence"/>
</dbReference>